<keyword evidence="2" id="KW-0732">Signal</keyword>
<feature type="compositionally biased region" description="Basic residues" evidence="1">
    <location>
        <begin position="58"/>
        <end position="69"/>
    </location>
</feature>
<feature type="signal peptide" evidence="2">
    <location>
        <begin position="1"/>
        <end position="23"/>
    </location>
</feature>
<evidence type="ECO:0000256" key="2">
    <source>
        <dbReference type="SAM" id="SignalP"/>
    </source>
</evidence>
<proteinExistence type="predicted"/>
<dbReference type="RefSeq" id="WP_062543673.1">
    <property type="nucleotide sequence ID" value="NZ_CP012643.1"/>
</dbReference>
<protein>
    <submittedName>
        <fullName evidence="3">Uncharacterized protein</fullName>
    </submittedName>
</protein>
<dbReference type="AlphaFoldDB" id="A0A0P0C770"/>
<dbReference type="Proteomes" id="UP000061382">
    <property type="component" value="Chromosome"/>
</dbReference>
<dbReference type="KEGG" id="rti:DC20_09805"/>
<dbReference type="EMBL" id="CP012643">
    <property type="protein sequence ID" value="ALI99217.1"/>
    <property type="molecule type" value="Genomic_DNA"/>
</dbReference>
<organism evidence="3 4">
    <name type="scientific">Rufibacter tibetensis</name>
    <dbReference type="NCBI Taxonomy" id="512763"/>
    <lineage>
        <taxon>Bacteria</taxon>
        <taxon>Pseudomonadati</taxon>
        <taxon>Bacteroidota</taxon>
        <taxon>Cytophagia</taxon>
        <taxon>Cytophagales</taxon>
        <taxon>Hymenobacteraceae</taxon>
        <taxon>Rufibacter</taxon>
    </lineage>
</organism>
<feature type="chain" id="PRO_5006042448" evidence="2">
    <location>
        <begin position="24"/>
        <end position="69"/>
    </location>
</feature>
<dbReference type="OrthoDB" id="9922275at2"/>
<sequence length="69" mass="7736">MKKHLLTVLLCAFGLSLSPLASAAPAAVHTEEALPFFKKKKGSMARYKQLKRNNGTYVKKRTNKKKSLF</sequence>
<gene>
    <name evidence="3" type="ORF">DC20_09805</name>
</gene>
<accession>A0A0P0C770</accession>
<feature type="region of interest" description="Disordered" evidence="1">
    <location>
        <begin position="50"/>
        <end position="69"/>
    </location>
</feature>
<evidence type="ECO:0000313" key="3">
    <source>
        <dbReference type="EMBL" id="ALI99217.1"/>
    </source>
</evidence>
<evidence type="ECO:0000256" key="1">
    <source>
        <dbReference type="SAM" id="MobiDB-lite"/>
    </source>
</evidence>
<evidence type="ECO:0000313" key="4">
    <source>
        <dbReference type="Proteomes" id="UP000061382"/>
    </source>
</evidence>
<dbReference type="PATRIC" id="fig|512763.3.peg.2163"/>
<reference evidence="3 4" key="1">
    <citation type="submission" date="2015-08" db="EMBL/GenBank/DDBJ databases">
        <title>Complete genome sequence of Rufibacter tibetensis strain 1351t, a radiation-resistant bacterium from tibet plateau.</title>
        <authorList>
            <person name="Dai J."/>
        </authorList>
    </citation>
    <scope>NUCLEOTIDE SEQUENCE [LARGE SCALE GENOMIC DNA]</scope>
    <source>
        <strain evidence="3 4">1351</strain>
    </source>
</reference>
<keyword evidence="4" id="KW-1185">Reference proteome</keyword>
<name>A0A0P0C770_9BACT</name>